<dbReference type="EMBL" id="NBIM01000005">
    <property type="protein sequence ID" value="OXY81237.1"/>
    <property type="molecule type" value="Genomic_DNA"/>
</dbReference>
<dbReference type="PANTHER" id="PTHR41774:SF1">
    <property type="entry name" value="NGG1P INTERACTING FACTOR NIF3"/>
    <property type="match status" value="1"/>
</dbReference>
<dbReference type="FunFam" id="3.30.70.120:FF:000006">
    <property type="entry name" value="GTP cyclohydrolase 1 type 2 homolog"/>
    <property type="match status" value="1"/>
</dbReference>
<name>A0A233RCW7_9GAMM</name>
<evidence type="ECO:0000313" key="2">
    <source>
        <dbReference type="Proteomes" id="UP000242757"/>
    </source>
</evidence>
<dbReference type="Proteomes" id="UP000242757">
    <property type="component" value="Unassembled WGS sequence"/>
</dbReference>
<organism evidence="1 2">
    <name type="scientific">Oceanimonas doudoroffii</name>
    <dbReference type="NCBI Taxonomy" id="84158"/>
    <lineage>
        <taxon>Bacteria</taxon>
        <taxon>Pseudomonadati</taxon>
        <taxon>Pseudomonadota</taxon>
        <taxon>Gammaproteobacteria</taxon>
        <taxon>Aeromonadales</taxon>
        <taxon>Aeromonadaceae</taxon>
        <taxon>Oceanimonas</taxon>
    </lineage>
</organism>
<sequence>MYKLVFFVPETHAEAVKRAVFATGAGKIGDYDQCCFETPGQGQFRPLAGASPFLGEAGKLERVNELRIELVCEDHLIRDAVNALRKAHPYEEPAYDVWPLTGL</sequence>
<evidence type="ECO:0000313" key="1">
    <source>
        <dbReference type="EMBL" id="OXY81237.1"/>
    </source>
</evidence>
<accession>A0A233RCW7</accession>
<gene>
    <name evidence="1" type="ORF">B6S08_14245</name>
</gene>
<reference evidence="1 2" key="1">
    <citation type="submission" date="2017-08" db="EMBL/GenBank/DDBJ databases">
        <title>A Genome Sequence of Oceanimonas doudoroffii ATCC 27123T.</title>
        <authorList>
            <person name="Brennan M.A."/>
            <person name="Maclea K.S."/>
            <person name="Mcclelland W.D."/>
            <person name="Trachtenberg A.M."/>
        </authorList>
    </citation>
    <scope>NUCLEOTIDE SEQUENCE [LARGE SCALE GENOMIC DNA]</scope>
    <source>
        <strain evidence="1 2">ATCC 27123</strain>
    </source>
</reference>
<dbReference type="SUPFAM" id="SSF102705">
    <property type="entry name" value="NIF3 (NGG1p interacting factor 3)-like"/>
    <property type="match status" value="1"/>
</dbReference>
<dbReference type="PANTHER" id="PTHR41774">
    <property type="match status" value="1"/>
</dbReference>
<dbReference type="InterPro" id="IPR015867">
    <property type="entry name" value="N-reg_PII/ATP_PRibTrfase_C"/>
</dbReference>
<comment type="caution">
    <text evidence="1">The sequence shown here is derived from an EMBL/GenBank/DDBJ whole genome shotgun (WGS) entry which is preliminary data.</text>
</comment>
<dbReference type="InterPro" id="IPR036069">
    <property type="entry name" value="DUF34/NIF3_sf"/>
</dbReference>
<proteinExistence type="predicted"/>
<dbReference type="Gene3D" id="3.30.70.120">
    <property type="match status" value="1"/>
</dbReference>
<dbReference type="AlphaFoldDB" id="A0A233RCW7"/>
<protein>
    <submittedName>
        <fullName evidence="1">NGG1p interacting factor NIF3</fullName>
    </submittedName>
</protein>
<keyword evidence="2" id="KW-1185">Reference proteome</keyword>
<dbReference type="OrthoDB" id="9795763at2"/>